<organism evidence="2">
    <name type="scientific">hydrothermal vent metagenome</name>
    <dbReference type="NCBI Taxonomy" id="652676"/>
    <lineage>
        <taxon>unclassified sequences</taxon>
        <taxon>metagenomes</taxon>
        <taxon>ecological metagenomes</taxon>
    </lineage>
</organism>
<proteinExistence type="predicted"/>
<protein>
    <recommendedName>
        <fullName evidence="1">Pyridoxamine 5'-phosphate oxidase N-terminal domain-containing protein</fullName>
    </recommendedName>
</protein>
<gene>
    <name evidence="2" type="ORF">MNBD_NITROSPINAE04-2731</name>
</gene>
<name>A0A3B1BIP6_9ZZZZ</name>
<evidence type="ECO:0000313" key="2">
    <source>
        <dbReference type="EMBL" id="VAX17869.1"/>
    </source>
</evidence>
<dbReference type="EMBL" id="UOGA01000107">
    <property type="protein sequence ID" value="VAX17869.1"/>
    <property type="molecule type" value="Genomic_DNA"/>
</dbReference>
<dbReference type="AlphaFoldDB" id="A0A3B1BIP6"/>
<accession>A0A3B1BIP6</accession>
<evidence type="ECO:0000259" key="1">
    <source>
        <dbReference type="Pfam" id="PF01243"/>
    </source>
</evidence>
<sequence>MAKEWGTIPDHLAKFAMDQKVFFIASVAGDDDVNLSPKGVAGLKVIDEKSVLYADYHGSGDQTSKHLSAGGKATLVFMSFDEKPLIVRFYSKGRIVAKGAEEFDKLAGEYYSGFDKSEFRRIFIFDVYRVQTSCGYGVPVMEYKRDRSSKPYFNELFIPFPEG</sequence>
<dbReference type="InterPro" id="IPR012349">
    <property type="entry name" value="Split_barrel_FMN-bd"/>
</dbReference>
<dbReference type="Gene3D" id="2.30.110.10">
    <property type="entry name" value="Electron Transport, Fmn-binding Protein, Chain A"/>
    <property type="match status" value="1"/>
</dbReference>
<reference evidence="2" key="1">
    <citation type="submission" date="2018-06" db="EMBL/GenBank/DDBJ databases">
        <authorList>
            <person name="Zhirakovskaya E."/>
        </authorList>
    </citation>
    <scope>NUCLEOTIDE SEQUENCE</scope>
</reference>
<feature type="domain" description="Pyridoxamine 5'-phosphate oxidase N-terminal" evidence="1">
    <location>
        <begin position="9"/>
        <end position="111"/>
    </location>
</feature>
<dbReference type="InterPro" id="IPR011576">
    <property type="entry name" value="Pyridox_Oxase_N"/>
</dbReference>
<dbReference type="Pfam" id="PF01243">
    <property type="entry name" value="PNPOx_N"/>
    <property type="match status" value="1"/>
</dbReference>
<dbReference type="PANTHER" id="PTHR39336">
    <property type="entry name" value="PYRIDOXAMINE PHOSPHATE OXIDASE FAMILY PROTEIN (AFU_ORTHOLOGUE AFUA_6G11440)"/>
    <property type="match status" value="1"/>
</dbReference>
<dbReference type="PANTHER" id="PTHR39336:SF1">
    <property type="entry name" value="PYRIDOXAMINE PHOSPHATE OXIDASE FAMILY PROTEIN (AFU_ORTHOLOGUE AFUA_6G11440)"/>
    <property type="match status" value="1"/>
</dbReference>
<dbReference type="SUPFAM" id="SSF50475">
    <property type="entry name" value="FMN-binding split barrel"/>
    <property type="match status" value="1"/>
</dbReference>